<gene>
    <name evidence="5" type="ORF">IFO71_00565</name>
</gene>
<comment type="similarity">
    <text evidence="1">Belongs to the BlaI transcriptional regulatory family.</text>
</comment>
<dbReference type="SUPFAM" id="SSF46785">
    <property type="entry name" value="Winged helix' DNA-binding domain"/>
    <property type="match status" value="1"/>
</dbReference>
<reference evidence="5 6" key="1">
    <citation type="submission" date="2020-09" db="EMBL/GenBank/DDBJ databases">
        <title>Pseudoxanthomonas sp. CAU 1598 isolated from sand of Yaerae Beach.</title>
        <authorList>
            <person name="Kim W."/>
        </authorList>
    </citation>
    <scope>NUCLEOTIDE SEQUENCE [LARGE SCALE GENOMIC DNA]</scope>
    <source>
        <strain evidence="5 6">CAU 1598</strain>
    </source>
</reference>
<evidence type="ECO:0000313" key="6">
    <source>
        <dbReference type="Proteomes" id="UP000613768"/>
    </source>
</evidence>
<dbReference type="EMBL" id="JACYTR010000001">
    <property type="protein sequence ID" value="MBD8524224.1"/>
    <property type="molecule type" value="Genomic_DNA"/>
</dbReference>
<dbReference type="GO" id="GO:0003677">
    <property type="term" value="F:DNA binding"/>
    <property type="evidence" value="ECO:0007669"/>
    <property type="project" value="UniProtKB-KW"/>
</dbReference>
<dbReference type="InterPro" id="IPR005650">
    <property type="entry name" value="BlaI_family"/>
</dbReference>
<dbReference type="GO" id="GO:0045892">
    <property type="term" value="P:negative regulation of DNA-templated transcription"/>
    <property type="evidence" value="ECO:0007669"/>
    <property type="project" value="InterPro"/>
</dbReference>
<dbReference type="InterPro" id="IPR036388">
    <property type="entry name" value="WH-like_DNA-bd_sf"/>
</dbReference>
<dbReference type="RefSeq" id="WP_192027569.1">
    <property type="nucleotide sequence ID" value="NZ_JACYTR010000001.1"/>
</dbReference>
<keyword evidence="6" id="KW-1185">Reference proteome</keyword>
<sequence length="131" mass="14467">MSPRPPSAKPTEAELAILKVLWELGEATVREVHQALYGDDSGYTTALKMLQVMHGKGLVRRDENQRAHVYSASVSKSATQKRVMTDLVQRLFDGSNAQLVMRALGGEQPPSSEELAQIRQLLDRLEGSDHA</sequence>
<evidence type="ECO:0000256" key="1">
    <source>
        <dbReference type="ARBA" id="ARBA00011046"/>
    </source>
</evidence>
<keyword evidence="3" id="KW-0238">DNA-binding</keyword>
<evidence type="ECO:0000256" key="4">
    <source>
        <dbReference type="ARBA" id="ARBA00023163"/>
    </source>
</evidence>
<dbReference type="Proteomes" id="UP000613768">
    <property type="component" value="Unassembled WGS sequence"/>
</dbReference>
<proteinExistence type="inferred from homology"/>
<dbReference type="PIRSF" id="PIRSF019455">
    <property type="entry name" value="CopR_AtkY"/>
    <property type="match status" value="1"/>
</dbReference>
<dbReference type="InterPro" id="IPR036390">
    <property type="entry name" value="WH_DNA-bd_sf"/>
</dbReference>
<evidence type="ECO:0000256" key="3">
    <source>
        <dbReference type="ARBA" id="ARBA00023125"/>
    </source>
</evidence>
<keyword evidence="4" id="KW-0804">Transcription</keyword>
<dbReference type="Pfam" id="PF03965">
    <property type="entry name" value="Penicillinase_R"/>
    <property type="match status" value="1"/>
</dbReference>
<organism evidence="5 6">
    <name type="scientific">Pseudomarimonas arenosa</name>
    <dbReference type="NCBI Taxonomy" id="2774145"/>
    <lineage>
        <taxon>Bacteria</taxon>
        <taxon>Pseudomonadati</taxon>
        <taxon>Pseudomonadota</taxon>
        <taxon>Gammaproteobacteria</taxon>
        <taxon>Lysobacterales</taxon>
        <taxon>Lysobacteraceae</taxon>
        <taxon>Pseudomarimonas</taxon>
    </lineage>
</organism>
<accession>A0AAW3ZEY9</accession>
<evidence type="ECO:0000256" key="2">
    <source>
        <dbReference type="ARBA" id="ARBA00023015"/>
    </source>
</evidence>
<comment type="caution">
    <text evidence="5">The sequence shown here is derived from an EMBL/GenBank/DDBJ whole genome shotgun (WGS) entry which is preliminary data.</text>
</comment>
<dbReference type="AlphaFoldDB" id="A0AAW3ZEY9"/>
<evidence type="ECO:0000313" key="5">
    <source>
        <dbReference type="EMBL" id="MBD8524224.1"/>
    </source>
</evidence>
<protein>
    <submittedName>
        <fullName evidence="5">BlaI/MecI/CopY family transcriptional regulator</fullName>
    </submittedName>
</protein>
<name>A0AAW3ZEY9_9GAMM</name>
<dbReference type="Gene3D" id="1.10.10.10">
    <property type="entry name" value="Winged helix-like DNA-binding domain superfamily/Winged helix DNA-binding domain"/>
    <property type="match status" value="1"/>
</dbReference>
<keyword evidence="2" id="KW-0805">Transcription regulation</keyword>